<dbReference type="GO" id="GO:0046872">
    <property type="term" value="F:metal ion binding"/>
    <property type="evidence" value="ECO:0007669"/>
    <property type="project" value="UniProtKB-KW"/>
</dbReference>
<evidence type="ECO:0000313" key="4">
    <source>
        <dbReference type="EMBL" id="TWG12198.1"/>
    </source>
</evidence>
<gene>
    <name evidence="4" type="ORF">FHX34_10565</name>
</gene>
<accession>A0A561VKP7</accession>
<evidence type="ECO:0000256" key="2">
    <source>
        <dbReference type="ARBA" id="ARBA00022801"/>
    </source>
</evidence>
<comment type="caution">
    <text evidence="4">The sequence shown here is derived from an EMBL/GenBank/DDBJ whole genome shotgun (WGS) entry which is preliminary data.</text>
</comment>
<dbReference type="AlphaFoldDB" id="A0A561VKP7"/>
<dbReference type="Pfam" id="PF01546">
    <property type="entry name" value="Peptidase_M20"/>
    <property type="match status" value="1"/>
</dbReference>
<keyword evidence="5" id="KW-1185">Reference proteome</keyword>
<dbReference type="InterPro" id="IPR036264">
    <property type="entry name" value="Bact_exopeptidase_dim_dom"/>
</dbReference>
<dbReference type="Gene3D" id="3.30.70.360">
    <property type="match status" value="1"/>
</dbReference>
<dbReference type="PANTHER" id="PTHR43808">
    <property type="entry name" value="ACETYLORNITHINE DEACETYLASE"/>
    <property type="match status" value="1"/>
</dbReference>
<evidence type="ECO:0000313" key="5">
    <source>
        <dbReference type="Proteomes" id="UP000320239"/>
    </source>
</evidence>
<protein>
    <submittedName>
        <fullName evidence="4">Succinyl-diaminopimelate desuccinylase</fullName>
    </submittedName>
</protein>
<dbReference type="OrthoDB" id="7055905at2"/>
<sequence>MSEGSLPVATAEVTDQRALLAAAHDDASSALRLIRDLVAVPSRGGIDPYGPVVDVVTGWLRARHLDPYVLHAEDGTEAAVVCEITGGHPGPRLVLDACLDTAPFGDENAWSHPPATPVERDGWLYGRGAADSKAAVAIFCHLAVRLAAQRHAIHGRLVLLFDLDEHTGGFAGAKRYFEGPDAPTDVIGVMIGYPGIDKLVVGGRGVHRARLHVHGVGSHSGGSRRTPNAIEKAAHLVWALAGQSLGGPDDRFPMGPRATVTAVNGGQGYSTTPDLCTVNIDIRTTTKFGDRDAHLLLHQLAAHVDSEWPDTGPTVIETVTRWPPYALTDDHPLPSVLMTGAAQLGLTVQPKVAGPSNIGNYLAGHNVPATAGLGVNYDGLHGTDERIEIASIPLVQAIYHTAVLTLLGVR</sequence>
<proteinExistence type="predicted"/>
<dbReference type="SUPFAM" id="SSF53187">
    <property type="entry name" value="Zn-dependent exopeptidases"/>
    <property type="match status" value="1"/>
</dbReference>
<feature type="domain" description="Peptidase M20 dimerisation" evidence="3">
    <location>
        <begin position="202"/>
        <end position="306"/>
    </location>
</feature>
<dbReference type="SUPFAM" id="SSF55031">
    <property type="entry name" value="Bacterial exopeptidase dimerisation domain"/>
    <property type="match status" value="1"/>
</dbReference>
<dbReference type="InterPro" id="IPR002933">
    <property type="entry name" value="Peptidase_M20"/>
</dbReference>
<dbReference type="Pfam" id="PF07687">
    <property type="entry name" value="M20_dimer"/>
    <property type="match status" value="1"/>
</dbReference>
<reference evidence="4 5" key="1">
    <citation type="submission" date="2019-06" db="EMBL/GenBank/DDBJ databases">
        <title>Sequencing the genomes of 1000 actinobacteria strains.</title>
        <authorList>
            <person name="Klenk H.-P."/>
        </authorList>
    </citation>
    <scope>NUCLEOTIDE SEQUENCE [LARGE SCALE GENOMIC DNA]</scope>
    <source>
        <strain evidence="4 5">DSM 43866</strain>
    </source>
</reference>
<evidence type="ECO:0000256" key="1">
    <source>
        <dbReference type="ARBA" id="ARBA00022723"/>
    </source>
</evidence>
<keyword evidence="2" id="KW-0378">Hydrolase</keyword>
<dbReference type="GO" id="GO:0016787">
    <property type="term" value="F:hydrolase activity"/>
    <property type="evidence" value="ECO:0007669"/>
    <property type="project" value="UniProtKB-KW"/>
</dbReference>
<dbReference type="InterPro" id="IPR011650">
    <property type="entry name" value="Peptidase_M20_dimer"/>
</dbReference>
<name>A0A561VKP7_ACTTI</name>
<organism evidence="4 5">
    <name type="scientific">Actinoplanes teichomyceticus</name>
    <dbReference type="NCBI Taxonomy" id="1867"/>
    <lineage>
        <taxon>Bacteria</taxon>
        <taxon>Bacillati</taxon>
        <taxon>Actinomycetota</taxon>
        <taxon>Actinomycetes</taxon>
        <taxon>Micromonosporales</taxon>
        <taxon>Micromonosporaceae</taxon>
        <taxon>Actinoplanes</taxon>
    </lineage>
</organism>
<dbReference type="EMBL" id="VIWY01000005">
    <property type="protein sequence ID" value="TWG12198.1"/>
    <property type="molecule type" value="Genomic_DNA"/>
</dbReference>
<keyword evidence="1" id="KW-0479">Metal-binding</keyword>
<dbReference type="Gene3D" id="3.40.630.10">
    <property type="entry name" value="Zn peptidases"/>
    <property type="match status" value="1"/>
</dbReference>
<dbReference type="Proteomes" id="UP000320239">
    <property type="component" value="Unassembled WGS sequence"/>
</dbReference>
<evidence type="ECO:0000259" key="3">
    <source>
        <dbReference type="Pfam" id="PF07687"/>
    </source>
</evidence>
<dbReference type="InterPro" id="IPR050072">
    <property type="entry name" value="Peptidase_M20A"/>
</dbReference>